<keyword evidence="4" id="KW-0574">Periplasm</keyword>
<dbReference type="Gene3D" id="3.40.190.10">
    <property type="entry name" value="Periplasmic binding protein-like II"/>
    <property type="match status" value="2"/>
</dbReference>
<dbReference type="Pfam" id="PF13416">
    <property type="entry name" value="SBP_bac_8"/>
    <property type="match status" value="1"/>
</dbReference>
<dbReference type="SUPFAM" id="SSF53850">
    <property type="entry name" value="Periplasmic binding protein-like II"/>
    <property type="match status" value="1"/>
</dbReference>
<dbReference type="InterPro" id="IPR006059">
    <property type="entry name" value="SBP"/>
</dbReference>
<dbReference type="PRINTS" id="PR00909">
    <property type="entry name" value="SPERMDNBNDNG"/>
</dbReference>
<protein>
    <submittedName>
        <fullName evidence="6">Spermidine/putrescine ABC transporter substrate-binding protein</fullName>
    </submittedName>
</protein>
<dbReference type="PROSITE" id="PS51318">
    <property type="entry name" value="TAT"/>
    <property type="match status" value="1"/>
</dbReference>
<evidence type="ECO:0000256" key="5">
    <source>
        <dbReference type="PIRSR" id="PIRSR019574-1"/>
    </source>
</evidence>
<accession>A0AA96WBG3</accession>
<dbReference type="GO" id="GO:0019808">
    <property type="term" value="F:polyamine binding"/>
    <property type="evidence" value="ECO:0007669"/>
    <property type="project" value="InterPro"/>
</dbReference>
<dbReference type="PROSITE" id="PS51257">
    <property type="entry name" value="PROKAR_LIPOPROTEIN"/>
    <property type="match status" value="1"/>
</dbReference>
<reference evidence="6" key="1">
    <citation type="submission" date="2020-05" db="EMBL/GenBank/DDBJ databases">
        <authorList>
            <person name="Zhu T."/>
            <person name="Keshari N."/>
            <person name="Lu X."/>
        </authorList>
    </citation>
    <scope>NUCLEOTIDE SEQUENCE</scope>
    <source>
        <strain evidence="6">NK1-12</strain>
    </source>
</reference>
<feature type="binding site" evidence="5">
    <location>
        <position position="109"/>
    </location>
    <ligand>
        <name>spermidine</name>
        <dbReference type="ChEBI" id="CHEBI:57834"/>
    </ligand>
</feature>
<dbReference type="RefSeq" id="WP_316433501.1">
    <property type="nucleotide sequence ID" value="NZ_CP053586.1"/>
</dbReference>
<name>A0AA96WBG3_9CYAN</name>
<dbReference type="PANTHER" id="PTHR30222:SF17">
    <property type="entry name" value="SPERMIDINE_PUTRESCINE-BINDING PERIPLASMIC PROTEIN"/>
    <property type="match status" value="1"/>
</dbReference>
<evidence type="ECO:0000256" key="2">
    <source>
        <dbReference type="ARBA" id="ARBA00022448"/>
    </source>
</evidence>
<evidence type="ECO:0000256" key="1">
    <source>
        <dbReference type="ARBA" id="ARBA00004418"/>
    </source>
</evidence>
<proteinExistence type="predicted"/>
<keyword evidence="2" id="KW-0813">Transport</keyword>
<comment type="subcellular location">
    <subcellularLocation>
        <location evidence="1">Periplasm</location>
    </subcellularLocation>
</comment>
<dbReference type="InterPro" id="IPR001188">
    <property type="entry name" value="Sperm_putr-bd"/>
</dbReference>
<sequence length="372" mass="42107">MRQQPKQPSNLTSTRRRFLQFSAAFASTVALGSCQRSILNDSSFSQSSSNDLLRIYTWADYSNEEVYQQFTEQTGIKIIADVYDSNETMLTKLLAGGGNQYSIIYPSDYMVKQMIELKLLTQIDHTRLQGLNQLLDKWKNPPYDPHNTHSIPVSWGTTGLIYNTEVLQSKPTDWEFLWREKQALSGRITLLDDVREVMGATLRSIGYSYNATNPKELEAAYQKLRELKPALASFESFGWEDSLVAGDLALCMTYSIIGNSLPTEHPHLKYVIPQSGTSVWTDTLVIPKTAPNLNAAYAWINFMLKPENAAFAVEKLMFATPNKAAFEQLPSELKENTNLYPTSETLAKYETIAPIGKAIDLYDEYWTELKSI</sequence>
<dbReference type="InterPro" id="IPR006311">
    <property type="entry name" value="TAT_signal"/>
</dbReference>
<dbReference type="AlphaFoldDB" id="A0AA96WBG3"/>
<gene>
    <name evidence="6" type="ORF">HJG54_04030</name>
</gene>
<feature type="binding site" evidence="5">
    <location>
        <begin position="193"/>
        <end position="196"/>
    </location>
    <ligand>
        <name>spermidine</name>
        <dbReference type="ChEBI" id="CHEBI:57834"/>
    </ligand>
</feature>
<dbReference type="EMBL" id="CP053586">
    <property type="protein sequence ID" value="WNZ22118.1"/>
    <property type="molecule type" value="Genomic_DNA"/>
</dbReference>
<organism evidence="6">
    <name type="scientific">Leptolyngbya sp. NK1-12</name>
    <dbReference type="NCBI Taxonomy" id="2547451"/>
    <lineage>
        <taxon>Bacteria</taxon>
        <taxon>Bacillati</taxon>
        <taxon>Cyanobacteriota</taxon>
        <taxon>Cyanophyceae</taxon>
        <taxon>Leptolyngbyales</taxon>
        <taxon>Leptolyngbyaceae</taxon>
        <taxon>Leptolyngbya group</taxon>
        <taxon>Leptolyngbya</taxon>
    </lineage>
</organism>
<dbReference type="PIRSF" id="PIRSF019574">
    <property type="entry name" value="Periplasmic_polyamine_BP"/>
    <property type="match status" value="1"/>
</dbReference>
<dbReference type="GO" id="GO:0042597">
    <property type="term" value="C:periplasmic space"/>
    <property type="evidence" value="ECO:0007669"/>
    <property type="project" value="UniProtKB-SubCell"/>
</dbReference>
<dbReference type="PANTHER" id="PTHR30222">
    <property type="entry name" value="SPERMIDINE/PUTRESCINE-BINDING PERIPLASMIC PROTEIN"/>
    <property type="match status" value="1"/>
</dbReference>
<evidence type="ECO:0000256" key="4">
    <source>
        <dbReference type="ARBA" id="ARBA00022764"/>
    </source>
</evidence>
<evidence type="ECO:0000256" key="3">
    <source>
        <dbReference type="ARBA" id="ARBA00022729"/>
    </source>
</evidence>
<keyword evidence="3" id="KW-0732">Signal</keyword>
<dbReference type="CDD" id="cd13590">
    <property type="entry name" value="PBP2_PotD_PotF_like"/>
    <property type="match status" value="1"/>
</dbReference>
<evidence type="ECO:0000313" key="6">
    <source>
        <dbReference type="EMBL" id="WNZ22118.1"/>
    </source>
</evidence>
<dbReference type="GO" id="GO:0015846">
    <property type="term" value="P:polyamine transport"/>
    <property type="evidence" value="ECO:0007669"/>
    <property type="project" value="InterPro"/>
</dbReference>